<evidence type="ECO:0000313" key="2">
    <source>
        <dbReference type="Proteomes" id="UP000813462"/>
    </source>
</evidence>
<dbReference type="EMBL" id="JAEACU010000007">
    <property type="protein sequence ID" value="KAH7521245.1"/>
    <property type="molecule type" value="Genomic_DNA"/>
</dbReference>
<sequence>MVSLTIDGKPLTVDVVFDEIWFSDPAIYEESKTSNTREDPTVGLEPSVDCHVVKCWSHTATWQCMGDLVGNAKL</sequence>
<protein>
    <submittedName>
        <fullName evidence="1">Uncharacterized protein</fullName>
    </submittedName>
</protein>
<dbReference type="Proteomes" id="UP000813462">
    <property type="component" value="Unassembled WGS sequence"/>
</dbReference>
<proteinExistence type="predicted"/>
<comment type="caution">
    <text evidence="1">The sequence shown here is derived from an EMBL/GenBank/DDBJ whole genome shotgun (WGS) entry which is preliminary data.</text>
</comment>
<accession>A0A978V1L2</accession>
<reference evidence="1" key="1">
    <citation type="journal article" date="2021" name="Front. Plant Sci.">
        <title>Chromosome-Scale Genome Assembly for Chinese Sour Jujube and Insights Into Its Genome Evolution and Domestication Signature.</title>
        <authorList>
            <person name="Shen L.-Y."/>
            <person name="Luo H."/>
            <person name="Wang X.-L."/>
            <person name="Wang X.-M."/>
            <person name="Qiu X.-J."/>
            <person name="Liu H."/>
            <person name="Zhou S.-S."/>
            <person name="Jia K.-H."/>
            <person name="Nie S."/>
            <person name="Bao Y.-T."/>
            <person name="Zhang R.-G."/>
            <person name="Yun Q.-Z."/>
            <person name="Chai Y.-H."/>
            <person name="Lu J.-Y."/>
            <person name="Li Y."/>
            <person name="Zhao S.-W."/>
            <person name="Mao J.-F."/>
            <person name="Jia S.-G."/>
            <person name="Mao Y.-M."/>
        </authorList>
    </citation>
    <scope>NUCLEOTIDE SEQUENCE</scope>
    <source>
        <strain evidence="1">AT0</strain>
        <tissue evidence="1">Leaf</tissue>
    </source>
</reference>
<gene>
    <name evidence="1" type="ORF">FEM48_Zijuj07G0012600</name>
</gene>
<evidence type="ECO:0000313" key="1">
    <source>
        <dbReference type="EMBL" id="KAH7521245.1"/>
    </source>
</evidence>
<name>A0A978V1L2_ZIZJJ</name>
<organism evidence="1 2">
    <name type="scientific">Ziziphus jujuba var. spinosa</name>
    <dbReference type="NCBI Taxonomy" id="714518"/>
    <lineage>
        <taxon>Eukaryota</taxon>
        <taxon>Viridiplantae</taxon>
        <taxon>Streptophyta</taxon>
        <taxon>Embryophyta</taxon>
        <taxon>Tracheophyta</taxon>
        <taxon>Spermatophyta</taxon>
        <taxon>Magnoliopsida</taxon>
        <taxon>eudicotyledons</taxon>
        <taxon>Gunneridae</taxon>
        <taxon>Pentapetalae</taxon>
        <taxon>rosids</taxon>
        <taxon>fabids</taxon>
        <taxon>Rosales</taxon>
        <taxon>Rhamnaceae</taxon>
        <taxon>Paliureae</taxon>
        <taxon>Ziziphus</taxon>
    </lineage>
</organism>
<dbReference type="AlphaFoldDB" id="A0A978V1L2"/>